<evidence type="ECO:0000256" key="4">
    <source>
        <dbReference type="ARBA" id="ARBA00022475"/>
    </source>
</evidence>
<evidence type="ECO:0000256" key="3">
    <source>
        <dbReference type="ARBA" id="ARBA00022448"/>
    </source>
</evidence>
<dbReference type="Pfam" id="PF00528">
    <property type="entry name" value="BPD_transp_1"/>
    <property type="match status" value="1"/>
</dbReference>
<evidence type="ECO:0000256" key="1">
    <source>
        <dbReference type="ARBA" id="ARBA00004651"/>
    </source>
</evidence>
<evidence type="ECO:0000256" key="8">
    <source>
        <dbReference type="RuleBase" id="RU363032"/>
    </source>
</evidence>
<evidence type="ECO:0000313" key="10">
    <source>
        <dbReference type="EMBL" id="MFC6762861.1"/>
    </source>
</evidence>
<proteinExistence type="inferred from homology"/>
<keyword evidence="5 8" id="KW-0812">Transmembrane</keyword>
<dbReference type="SUPFAM" id="SSF161098">
    <property type="entry name" value="MetI-like"/>
    <property type="match status" value="1"/>
</dbReference>
<dbReference type="PANTHER" id="PTHR42929">
    <property type="entry name" value="INNER MEMBRANE ABC TRANSPORTER PERMEASE PROTEIN YDCU-RELATED-RELATED"/>
    <property type="match status" value="1"/>
</dbReference>
<name>A0ABW2BB64_9RHOB</name>
<sequence length="352" mass="37402">MISIFRHVRPGPGLLALPALAFILVVFGLPMLDLFRASLGSPGNLSLDTYTAFFTQGSYSRVLLRTIVVSTVVTGLCLVLGYPLAYAINRTCGTARNVMLLLVVVPYLTSLLVRTYAWIVMLGDHGLVNKTLMFLGLTDAPVQILYTSLGAYIGMVHIMLPFMVLPLLSVMNGLDARLVPAAKSMGCGPVRAFGKVFLPLTLPGIKSGCILVFILAIGFYITPAALGGLSDTLLSELIEIQVSQTMNFRLAATAAFVLLAITVLFLFIFGANFSSTSSGLLASGASGGGRLRGQSSGGSAGPSIARSSPRVLPTRCAAGAPPLGRPRSTGVIRFLWHALWRSRLMPRFACFS</sequence>
<evidence type="ECO:0000259" key="9">
    <source>
        <dbReference type="PROSITE" id="PS50928"/>
    </source>
</evidence>
<keyword evidence="7 8" id="KW-0472">Membrane</keyword>
<gene>
    <name evidence="10" type="ORF">ACFQFQ_29965</name>
</gene>
<dbReference type="Gene3D" id="1.10.3720.10">
    <property type="entry name" value="MetI-like"/>
    <property type="match status" value="1"/>
</dbReference>
<evidence type="ECO:0000256" key="2">
    <source>
        <dbReference type="ARBA" id="ARBA00007069"/>
    </source>
</evidence>
<feature type="transmembrane region" description="Helical" evidence="8">
    <location>
        <begin position="62"/>
        <end position="86"/>
    </location>
</feature>
<feature type="transmembrane region" description="Helical" evidence="8">
    <location>
        <begin position="143"/>
        <end position="168"/>
    </location>
</feature>
<feature type="transmembrane region" description="Helical" evidence="8">
    <location>
        <begin position="98"/>
        <end position="123"/>
    </location>
</feature>
<organism evidence="10 11">
    <name type="scientific">Sulfitobacter porphyrae</name>
    <dbReference type="NCBI Taxonomy" id="1246864"/>
    <lineage>
        <taxon>Bacteria</taxon>
        <taxon>Pseudomonadati</taxon>
        <taxon>Pseudomonadota</taxon>
        <taxon>Alphaproteobacteria</taxon>
        <taxon>Rhodobacterales</taxon>
        <taxon>Roseobacteraceae</taxon>
        <taxon>Sulfitobacter</taxon>
    </lineage>
</organism>
<evidence type="ECO:0000256" key="5">
    <source>
        <dbReference type="ARBA" id="ARBA00022692"/>
    </source>
</evidence>
<evidence type="ECO:0000256" key="6">
    <source>
        <dbReference type="ARBA" id="ARBA00022989"/>
    </source>
</evidence>
<feature type="domain" description="ABC transmembrane type-1" evidence="9">
    <location>
        <begin position="63"/>
        <end position="269"/>
    </location>
</feature>
<keyword evidence="4" id="KW-1003">Cell membrane</keyword>
<dbReference type="CDD" id="cd06261">
    <property type="entry name" value="TM_PBP2"/>
    <property type="match status" value="1"/>
</dbReference>
<protein>
    <submittedName>
        <fullName evidence="10">ABC transporter permease</fullName>
    </submittedName>
</protein>
<feature type="transmembrane region" description="Helical" evidence="8">
    <location>
        <begin position="209"/>
        <end position="230"/>
    </location>
</feature>
<feature type="transmembrane region" description="Helical" evidence="8">
    <location>
        <begin position="250"/>
        <end position="271"/>
    </location>
</feature>
<keyword evidence="6 8" id="KW-1133">Transmembrane helix</keyword>
<keyword evidence="3 8" id="KW-0813">Transport</keyword>
<accession>A0ABW2BB64</accession>
<comment type="subcellular location">
    <subcellularLocation>
        <location evidence="1 8">Cell membrane</location>
        <topology evidence="1 8">Multi-pass membrane protein</topology>
    </subcellularLocation>
</comment>
<dbReference type="PANTHER" id="PTHR42929:SF5">
    <property type="entry name" value="ABC TRANSPORTER PERMEASE PROTEIN"/>
    <property type="match status" value="1"/>
</dbReference>
<keyword evidence="11" id="KW-1185">Reference proteome</keyword>
<dbReference type="EMBL" id="JBHSWG010000006">
    <property type="protein sequence ID" value="MFC6762861.1"/>
    <property type="molecule type" value="Genomic_DNA"/>
</dbReference>
<comment type="caution">
    <text evidence="10">The sequence shown here is derived from an EMBL/GenBank/DDBJ whole genome shotgun (WGS) entry which is preliminary data.</text>
</comment>
<dbReference type="InterPro" id="IPR000515">
    <property type="entry name" value="MetI-like"/>
</dbReference>
<comment type="similarity">
    <text evidence="2">Belongs to the binding-protein-dependent transport system permease family. CysTW subfamily.</text>
</comment>
<dbReference type="Proteomes" id="UP001596353">
    <property type="component" value="Unassembled WGS sequence"/>
</dbReference>
<evidence type="ECO:0000256" key="7">
    <source>
        <dbReference type="ARBA" id="ARBA00023136"/>
    </source>
</evidence>
<dbReference type="PROSITE" id="PS50928">
    <property type="entry name" value="ABC_TM1"/>
    <property type="match status" value="1"/>
</dbReference>
<evidence type="ECO:0000313" key="11">
    <source>
        <dbReference type="Proteomes" id="UP001596353"/>
    </source>
</evidence>
<dbReference type="InterPro" id="IPR035906">
    <property type="entry name" value="MetI-like_sf"/>
</dbReference>
<feature type="transmembrane region" description="Helical" evidence="8">
    <location>
        <begin position="12"/>
        <end position="32"/>
    </location>
</feature>
<reference evidence="11" key="1">
    <citation type="journal article" date="2019" name="Int. J. Syst. Evol. Microbiol.">
        <title>The Global Catalogue of Microorganisms (GCM) 10K type strain sequencing project: providing services to taxonomists for standard genome sequencing and annotation.</title>
        <authorList>
            <consortium name="The Broad Institute Genomics Platform"/>
            <consortium name="The Broad Institute Genome Sequencing Center for Infectious Disease"/>
            <person name="Wu L."/>
            <person name="Ma J."/>
        </authorList>
    </citation>
    <scope>NUCLEOTIDE SEQUENCE [LARGE SCALE GENOMIC DNA]</scope>
    <source>
        <strain evidence="11">CCUG 66188</strain>
    </source>
</reference>